<keyword evidence="4" id="KW-1133">Transmembrane helix</keyword>
<dbReference type="Gene3D" id="1.25.40.10">
    <property type="entry name" value="Tetratricopeptide repeat domain"/>
    <property type="match status" value="3"/>
</dbReference>
<feature type="transmembrane region" description="Helical" evidence="4">
    <location>
        <begin position="235"/>
        <end position="253"/>
    </location>
</feature>
<evidence type="ECO:0000313" key="6">
    <source>
        <dbReference type="EMBL" id="QDU94267.1"/>
    </source>
</evidence>
<feature type="transmembrane region" description="Helical" evidence="4">
    <location>
        <begin position="98"/>
        <end position="119"/>
    </location>
</feature>
<dbReference type="PROSITE" id="PS50005">
    <property type="entry name" value="TPR"/>
    <property type="match status" value="5"/>
</dbReference>
<accession>A0A518DR03</accession>
<dbReference type="Pfam" id="PF13181">
    <property type="entry name" value="TPR_8"/>
    <property type="match status" value="1"/>
</dbReference>
<keyword evidence="2 3" id="KW-0802">TPR repeat</keyword>
<dbReference type="GO" id="GO:0035269">
    <property type="term" value="P:protein O-linked glycosylation via mannose"/>
    <property type="evidence" value="ECO:0007669"/>
    <property type="project" value="TreeGrafter"/>
</dbReference>
<feature type="transmembrane region" description="Helical" evidence="4">
    <location>
        <begin position="131"/>
        <end position="148"/>
    </location>
</feature>
<name>A0A518DR03_9BACT</name>
<evidence type="ECO:0000256" key="2">
    <source>
        <dbReference type="ARBA" id="ARBA00022803"/>
    </source>
</evidence>
<keyword evidence="1" id="KW-0677">Repeat</keyword>
<proteinExistence type="predicted"/>
<feature type="transmembrane region" description="Helical" evidence="4">
    <location>
        <begin position="160"/>
        <end position="180"/>
    </location>
</feature>
<sequence>MSSRPVDSKKPDPSATRAPASRWLLLAHIALLTAAIAAVYCQACNGPFLFDDLGSIVRPAQNGQLAERLPIPFYQGGTRAVGEFTFYANYYLSGLNPYPFHLTNVVIHWLTALVLYDLVRRTLLLPKFEERFVGRAAWMAFCVALLWAVHPLQTQGVTYIVQRLESLMALCYLLTLYCLLRAHDSTWRLAWWAGAGFAFAMGLGSKEVIVTVPLAAILYDRVFLTPTWKGLARRWLWVAPFGIAGAGVLLWRVGVHAATVQEIGFQEGGLTWWEYLRSQPGVLLHYMRLLVLPVGQCVDYGWPVAQGASFVLPGLAIVGLLAATAWLLPRHPPVGFLLAMFFLVLAPTSSFIPIRDLAFEHRMYLPAAFLLALLVLAGFVAAARWQASSRLALWVPVAVCMVVAVVLGVVAFERNKVYDSELGFWRDVTEKAPGNSRGWVNYGMELNQINEVEPAIFALQQALGDDLSEQALLDDRERPTALRNLAVVYSKLPVSDPRRNQAVELADKALAIGPFDPASIRARGYVALRLGDAEDALSYLARAVKRRPWDHIYRENYGAALLAANQPGQAIAQFQEALSLDASLAAAQAGLDLAYIQQGEQLLSQRKFDEAATVYSEMLKHDPQNASAHAGLARALSGMGRPKDAAQEAERAAELQPNNADIQFTLGQTRARSGDFDLAIDAFRESARLKPTEEALANLASATAASGDTTGALAVYQEALASHPDSVSLHYSLAMFYVQTDPRQAGPYFQRTVELQPKHLLAHYYYGELLAQQEQYPAAVEQLNKVLELNPDFKPARDKLAYLKSLQ</sequence>
<keyword evidence="4" id="KW-0472">Membrane</keyword>
<dbReference type="InterPro" id="IPR038731">
    <property type="entry name" value="RgtA/B/C-like"/>
</dbReference>
<dbReference type="AlphaFoldDB" id="A0A518DR03"/>
<dbReference type="OrthoDB" id="232771at2"/>
<dbReference type="PANTHER" id="PTHR44227">
    <property type="match status" value="1"/>
</dbReference>
<evidence type="ECO:0000313" key="7">
    <source>
        <dbReference type="Proteomes" id="UP000317648"/>
    </source>
</evidence>
<reference evidence="6 7" key="1">
    <citation type="submission" date="2019-02" db="EMBL/GenBank/DDBJ databases">
        <title>Deep-cultivation of Planctomycetes and their phenomic and genomic characterization uncovers novel biology.</title>
        <authorList>
            <person name="Wiegand S."/>
            <person name="Jogler M."/>
            <person name="Boedeker C."/>
            <person name="Pinto D."/>
            <person name="Vollmers J."/>
            <person name="Rivas-Marin E."/>
            <person name="Kohn T."/>
            <person name="Peeters S.H."/>
            <person name="Heuer A."/>
            <person name="Rast P."/>
            <person name="Oberbeckmann S."/>
            <person name="Bunk B."/>
            <person name="Jeske O."/>
            <person name="Meyerdierks A."/>
            <person name="Storesund J.E."/>
            <person name="Kallscheuer N."/>
            <person name="Luecker S."/>
            <person name="Lage O.M."/>
            <person name="Pohl T."/>
            <person name="Merkel B.J."/>
            <person name="Hornburger P."/>
            <person name="Mueller R.-W."/>
            <person name="Bruemmer F."/>
            <person name="Labrenz M."/>
            <person name="Spormann A.M."/>
            <person name="Op den Camp H."/>
            <person name="Overmann J."/>
            <person name="Amann R."/>
            <person name="Jetten M.S.M."/>
            <person name="Mascher T."/>
            <person name="Medema M.H."/>
            <person name="Devos D.P."/>
            <person name="Kaster A.-K."/>
            <person name="Ovreas L."/>
            <person name="Rohde M."/>
            <person name="Galperin M.Y."/>
            <person name="Jogler C."/>
        </authorList>
    </citation>
    <scope>NUCLEOTIDE SEQUENCE [LARGE SCALE GENOMIC DNA]</scope>
    <source>
        <strain evidence="6 7">Pla85_3_4</strain>
    </source>
</reference>
<protein>
    <submittedName>
        <fullName evidence="6">TPR repeat-containing protein YrrB</fullName>
    </submittedName>
</protein>
<dbReference type="GO" id="GO:0000030">
    <property type="term" value="F:mannosyltransferase activity"/>
    <property type="evidence" value="ECO:0007669"/>
    <property type="project" value="TreeGrafter"/>
</dbReference>
<dbReference type="Pfam" id="PF14559">
    <property type="entry name" value="TPR_19"/>
    <property type="match status" value="1"/>
</dbReference>
<dbReference type="SUPFAM" id="SSF48452">
    <property type="entry name" value="TPR-like"/>
    <property type="match status" value="1"/>
</dbReference>
<dbReference type="PANTHER" id="PTHR44227:SF3">
    <property type="entry name" value="PROTEIN O-MANNOSYL-TRANSFERASE TMTC4"/>
    <property type="match status" value="1"/>
</dbReference>
<evidence type="ECO:0000256" key="3">
    <source>
        <dbReference type="PROSITE-ProRule" id="PRU00339"/>
    </source>
</evidence>
<dbReference type="Pfam" id="PF13231">
    <property type="entry name" value="PMT_2"/>
    <property type="match status" value="1"/>
</dbReference>
<dbReference type="EMBL" id="CP036433">
    <property type="protein sequence ID" value="QDU94267.1"/>
    <property type="molecule type" value="Genomic_DNA"/>
</dbReference>
<feature type="repeat" description="TPR" evidence="3">
    <location>
        <begin position="660"/>
        <end position="693"/>
    </location>
</feature>
<feature type="repeat" description="TPR" evidence="3">
    <location>
        <begin position="626"/>
        <end position="659"/>
    </location>
</feature>
<feature type="transmembrane region" description="Helical" evidence="4">
    <location>
        <begin position="334"/>
        <end position="352"/>
    </location>
</feature>
<gene>
    <name evidence="6" type="primary">yrrB_1</name>
    <name evidence="6" type="ORF">Pla8534_20560</name>
</gene>
<feature type="transmembrane region" description="Helical" evidence="4">
    <location>
        <begin position="364"/>
        <end position="385"/>
    </location>
</feature>
<feature type="transmembrane region" description="Helical" evidence="4">
    <location>
        <begin position="391"/>
        <end position="412"/>
    </location>
</feature>
<dbReference type="InterPro" id="IPR052346">
    <property type="entry name" value="O-mannosyl-transferase_TMTC"/>
</dbReference>
<evidence type="ECO:0000259" key="5">
    <source>
        <dbReference type="Pfam" id="PF13231"/>
    </source>
</evidence>
<dbReference type="RefSeq" id="WP_145052385.1">
    <property type="nucleotide sequence ID" value="NZ_CP036433.1"/>
</dbReference>
<feature type="domain" description="Glycosyltransferase RgtA/B/C/D-like" evidence="5">
    <location>
        <begin position="98"/>
        <end position="239"/>
    </location>
</feature>
<feature type="transmembrane region" description="Helical" evidence="4">
    <location>
        <begin position="310"/>
        <end position="328"/>
    </location>
</feature>
<dbReference type="InterPro" id="IPR011990">
    <property type="entry name" value="TPR-like_helical_dom_sf"/>
</dbReference>
<dbReference type="Pfam" id="PF13432">
    <property type="entry name" value="TPR_16"/>
    <property type="match status" value="2"/>
</dbReference>
<feature type="repeat" description="TPR" evidence="3">
    <location>
        <begin position="517"/>
        <end position="550"/>
    </location>
</feature>
<dbReference type="SMART" id="SM00028">
    <property type="entry name" value="TPR"/>
    <property type="match status" value="8"/>
</dbReference>
<evidence type="ECO:0000256" key="1">
    <source>
        <dbReference type="ARBA" id="ARBA00022737"/>
    </source>
</evidence>
<keyword evidence="7" id="KW-1185">Reference proteome</keyword>
<dbReference type="InterPro" id="IPR019734">
    <property type="entry name" value="TPR_rpt"/>
</dbReference>
<keyword evidence="4" id="KW-0812">Transmembrane</keyword>
<evidence type="ECO:0000256" key="4">
    <source>
        <dbReference type="SAM" id="Phobius"/>
    </source>
</evidence>
<dbReference type="KEGG" id="lcre:Pla8534_20560"/>
<dbReference type="Proteomes" id="UP000317648">
    <property type="component" value="Chromosome"/>
</dbReference>
<feature type="repeat" description="TPR" evidence="3">
    <location>
        <begin position="592"/>
        <end position="625"/>
    </location>
</feature>
<feature type="repeat" description="TPR" evidence="3">
    <location>
        <begin position="760"/>
        <end position="793"/>
    </location>
</feature>
<dbReference type="GO" id="GO:0030968">
    <property type="term" value="P:endoplasmic reticulum unfolded protein response"/>
    <property type="evidence" value="ECO:0007669"/>
    <property type="project" value="TreeGrafter"/>
</dbReference>
<organism evidence="6 7">
    <name type="scientific">Lignipirellula cremea</name>
    <dbReference type="NCBI Taxonomy" id="2528010"/>
    <lineage>
        <taxon>Bacteria</taxon>
        <taxon>Pseudomonadati</taxon>
        <taxon>Planctomycetota</taxon>
        <taxon>Planctomycetia</taxon>
        <taxon>Pirellulales</taxon>
        <taxon>Pirellulaceae</taxon>
        <taxon>Lignipirellula</taxon>
    </lineage>
</organism>